<dbReference type="GeneID" id="31677384"/>
<gene>
    <name evidence="2" type="ORF">SSOP1_0677</name>
</gene>
<keyword evidence="1" id="KW-0812">Transmembrane</keyword>
<dbReference type="Proteomes" id="UP000076770">
    <property type="component" value="Chromosome i"/>
</dbReference>
<feature type="transmembrane region" description="Helical" evidence="1">
    <location>
        <begin position="70"/>
        <end position="89"/>
    </location>
</feature>
<feature type="transmembrane region" description="Helical" evidence="1">
    <location>
        <begin position="44"/>
        <end position="64"/>
    </location>
</feature>
<evidence type="ECO:0000256" key="1">
    <source>
        <dbReference type="SAM" id="Phobius"/>
    </source>
</evidence>
<evidence type="ECO:0000313" key="2">
    <source>
        <dbReference type="EMBL" id="SAI84231.1"/>
    </source>
</evidence>
<keyword evidence="1" id="KW-1133">Transmembrane helix</keyword>
<protein>
    <submittedName>
        <fullName evidence="2">Fuselloviral protein SSV2p34</fullName>
    </submittedName>
</protein>
<dbReference type="EMBL" id="LT549890">
    <property type="protein sequence ID" value="SAI84231.1"/>
    <property type="molecule type" value="Genomic_DNA"/>
</dbReference>
<sequence length="90" mass="10253">MVLLVPKTYAEIVLVFDTIIMTISLLFRKPKPKSVRLTPNPRFIGWYLVISAITALAVSHFALYQSLIDYFMGLFLNSLIFYVGVKVLVN</sequence>
<accession>A0A157T034</accession>
<reference evidence="3" key="1">
    <citation type="submission" date="2016-04" db="EMBL/GenBank/DDBJ databases">
        <authorList>
            <person name="Shah S.A."/>
            <person name="Garrett R.A."/>
        </authorList>
    </citation>
    <scope>NUCLEOTIDE SEQUENCE [LARGE SCALE GENOMIC DNA]</scope>
    <source>
        <strain evidence="3">ATCC 35091 / DSM 1616 / JCM 8930 / NBRC 15331 / P1</strain>
    </source>
</reference>
<feature type="transmembrane region" description="Helical" evidence="1">
    <location>
        <begin position="12"/>
        <end position="28"/>
    </location>
</feature>
<name>A0A157T034_SACSO</name>
<keyword evidence="1" id="KW-0472">Membrane</keyword>
<organism evidence="2 3">
    <name type="scientific">Saccharolobus solfataricus</name>
    <name type="common">Sulfolobus solfataricus</name>
    <dbReference type="NCBI Taxonomy" id="2287"/>
    <lineage>
        <taxon>Archaea</taxon>
        <taxon>Thermoproteota</taxon>
        <taxon>Thermoprotei</taxon>
        <taxon>Sulfolobales</taxon>
        <taxon>Sulfolobaceae</taxon>
        <taxon>Saccharolobus</taxon>
    </lineage>
</organism>
<evidence type="ECO:0000313" key="3">
    <source>
        <dbReference type="Proteomes" id="UP000076770"/>
    </source>
</evidence>
<dbReference type="AlphaFoldDB" id="A0A157T034"/>
<dbReference type="RefSeq" id="WP_158011686.1">
    <property type="nucleotide sequence ID" value="NZ_LT549890.1"/>
</dbReference>
<dbReference type="PATRIC" id="fig|2287.9.peg.687"/>
<proteinExistence type="predicted"/>